<dbReference type="AlphaFoldDB" id="A0A369QDA9"/>
<evidence type="ECO:0000313" key="1">
    <source>
        <dbReference type="EMBL" id="RDC62684.1"/>
    </source>
</evidence>
<keyword evidence="2" id="KW-1185">Reference proteome</keyword>
<organism evidence="1 2">
    <name type="scientific">Adhaeribacter pallidiroseus</name>
    <dbReference type="NCBI Taxonomy" id="2072847"/>
    <lineage>
        <taxon>Bacteria</taxon>
        <taxon>Pseudomonadati</taxon>
        <taxon>Bacteroidota</taxon>
        <taxon>Cytophagia</taxon>
        <taxon>Cytophagales</taxon>
        <taxon>Hymenobacteraceae</taxon>
        <taxon>Adhaeribacter</taxon>
    </lineage>
</organism>
<comment type="caution">
    <text evidence="1">The sequence shown here is derived from an EMBL/GenBank/DDBJ whole genome shotgun (WGS) entry which is preliminary data.</text>
</comment>
<gene>
    <name evidence="1" type="ORF">AHMF7616_01278</name>
</gene>
<protein>
    <submittedName>
        <fullName evidence="1">Uncharacterized protein</fullName>
    </submittedName>
</protein>
<accession>A0A369QDA9</accession>
<evidence type="ECO:0000313" key="2">
    <source>
        <dbReference type="Proteomes" id="UP000253919"/>
    </source>
</evidence>
<name>A0A369QDA9_9BACT</name>
<dbReference type="Proteomes" id="UP000253919">
    <property type="component" value="Unassembled WGS sequence"/>
</dbReference>
<sequence>MKAPLSTGEGPGVGLYLQPSNFLTLQPVTCNLKPESKHGSTGNH</sequence>
<reference evidence="1 2" key="1">
    <citation type="submission" date="2018-04" db="EMBL/GenBank/DDBJ databases">
        <title>Adhaeribacter sp. HMF7616 genome sequencing and assembly.</title>
        <authorList>
            <person name="Kang H."/>
            <person name="Kang J."/>
            <person name="Cha I."/>
            <person name="Kim H."/>
            <person name="Joh K."/>
        </authorList>
    </citation>
    <scope>NUCLEOTIDE SEQUENCE [LARGE SCALE GENOMIC DNA]</scope>
    <source>
        <strain evidence="1 2">HMF7616</strain>
    </source>
</reference>
<dbReference type="EMBL" id="QASA01000001">
    <property type="protein sequence ID" value="RDC62684.1"/>
    <property type="molecule type" value="Genomic_DNA"/>
</dbReference>
<proteinExistence type="predicted"/>